<dbReference type="GO" id="GO:0003904">
    <property type="term" value="F:deoxyribodipyrimidine photo-lyase activity"/>
    <property type="evidence" value="ECO:0007669"/>
    <property type="project" value="UniProtKB-EC"/>
</dbReference>
<dbReference type="PANTHER" id="PTHR11455:SF22">
    <property type="entry name" value="CRYPTOCHROME DASH"/>
    <property type="match status" value="1"/>
</dbReference>
<dbReference type="SUPFAM" id="SSF48173">
    <property type="entry name" value="Cryptochrome/photolyase FAD-binding domain"/>
    <property type="match status" value="1"/>
</dbReference>
<evidence type="ECO:0000259" key="1">
    <source>
        <dbReference type="PROSITE" id="PS51645"/>
    </source>
</evidence>
<dbReference type="InterPro" id="IPR002081">
    <property type="entry name" value="Cryptochrome/DNA_photolyase_1"/>
</dbReference>
<dbReference type="EC" id="4.1.99.3" evidence="2"/>
<proteinExistence type="predicted"/>
<gene>
    <name evidence="2" type="ORF">VB854_25945</name>
</gene>
<dbReference type="PROSITE" id="PS51645">
    <property type="entry name" value="PHR_CRY_ALPHA_BETA"/>
    <property type="match status" value="1"/>
</dbReference>
<feature type="domain" description="Photolyase/cryptochrome alpha/beta" evidence="1">
    <location>
        <begin position="2"/>
        <end position="140"/>
    </location>
</feature>
<dbReference type="Pfam" id="PF00875">
    <property type="entry name" value="DNA_photolyase"/>
    <property type="match status" value="1"/>
</dbReference>
<dbReference type="SUPFAM" id="SSF52425">
    <property type="entry name" value="Cryptochrome/photolyase, N-terminal domain"/>
    <property type="match status" value="1"/>
</dbReference>
<evidence type="ECO:0000313" key="3">
    <source>
        <dbReference type="Proteomes" id="UP001301728"/>
    </source>
</evidence>
<dbReference type="InterPro" id="IPR036134">
    <property type="entry name" value="Crypto/Photolyase_FAD-like_sf"/>
</dbReference>
<dbReference type="Gene3D" id="3.40.50.620">
    <property type="entry name" value="HUPs"/>
    <property type="match status" value="1"/>
</dbReference>
<dbReference type="Proteomes" id="UP001301728">
    <property type="component" value="Unassembled WGS sequence"/>
</dbReference>
<dbReference type="PANTHER" id="PTHR11455">
    <property type="entry name" value="CRYPTOCHROME"/>
    <property type="match status" value="1"/>
</dbReference>
<keyword evidence="2" id="KW-0456">Lyase</keyword>
<dbReference type="Gene3D" id="1.25.40.80">
    <property type="match status" value="1"/>
</dbReference>
<organism evidence="2 3">
    <name type="scientific">Limnoraphis robusta CCNP1315</name>
    <dbReference type="NCBI Taxonomy" id="3110306"/>
    <lineage>
        <taxon>Bacteria</taxon>
        <taxon>Bacillati</taxon>
        <taxon>Cyanobacteriota</taxon>
        <taxon>Cyanophyceae</taxon>
        <taxon>Oscillatoriophycideae</taxon>
        <taxon>Oscillatoriales</taxon>
        <taxon>Sirenicapillariaceae</taxon>
        <taxon>Limnoraphis</taxon>
    </lineage>
</organism>
<dbReference type="InterPro" id="IPR036155">
    <property type="entry name" value="Crypto/Photolyase_N_sf"/>
</dbReference>
<feature type="non-terminal residue" evidence="2">
    <location>
        <position position="320"/>
    </location>
</feature>
<comment type="caution">
    <text evidence="2">The sequence shown here is derived from an EMBL/GenBank/DDBJ whole genome shotgun (WGS) entry which is preliminary data.</text>
</comment>
<sequence length="320" mass="37337">MITGLVLFRNDLRLHDNDNLIRAIEYSDCLIPLFVLSDHLAGYNLYHKHIQFPRMNPFRAQFLIESIYDLREQLKRIGSDLIIRQGNSAKIIAELCFEFNIDKVFFSELPCTYEKAEEIEITAILDKIQISYSITKMDQLIHLDELPFSLDNTPEVFTQFRKLIEAKSSIALPLPKIGRAAAIPQGIETGDIPQDLLRLGQSVRIDPRAAIQFHGGETQGIRRITDYIWIRDKIKSYKQTRNEMIGEDYSSKFSAWLSLGCVSPRFIVQQIRKYEEERIKNESTYWLIFELYWRDYFRLIAAKHGYNLFQRNGISGSTNK</sequence>
<dbReference type="RefSeq" id="WP_323307024.1">
    <property type="nucleotide sequence ID" value="NZ_JAYGHT010000182.1"/>
</dbReference>
<dbReference type="InterPro" id="IPR006050">
    <property type="entry name" value="DNA_photolyase_N"/>
</dbReference>
<keyword evidence="3" id="KW-1185">Reference proteome</keyword>
<name>A0ABU5U5B5_9CYAN</name>
<dbReference type="EMBL" id="JAYGHT010000182">
    <property type="protein sequence ID" value="MEA5522380.1"/>
    <property type="molecule type" value="Genomic_DNA"/>
</dbReference>
<protein>
    <submittedName>
        <fullName evidence="2">Deoxyribodipyrimidine photo-lyase</fullName>
        <ecNumber evidence="2">4.1.99.3</ecNumber>
    </submittedName>
</protein>
<evidence type="ECO:0000313" key="2">
    <source>
        <dbReference type="EMBL" id="MEA5522380.1"/>
    </source>
</evidence>
<reference evidence="2 3" key="1">
    <citation type="submission" date="2023-12" db="EMBL/GenBank/DDBJ databases">
        <title>Baltic Sea Cyanobacteria.</title>
        <authorList>
            <person name="Delbaje E."/>
            <person name="Fewer D.P."/>
            <person name="Shishido T.K."/>
        </authorList>
    </citation>
    <scope>NUCLEOTIDE SEQUENCE [LARGE SCALE GENOMIC DNA]</scope>
    <source>
        <strain evidence="2 3">CCNP 1315</strain>
    </source>
</reference>
<accession>A0ABU5U5B5</accession>
<dbReference type="InterPro" id="IPR014729">
    <property type="entry name" value="Rossmann-like_a/b/a_fold"/>
</dbReference>